<sequence length="170" mass="19916">MQAYNWFLSLHVIFMVTWFAGLFYLPRLFVYHAMTEDALGHERFKVMERKLFYGIMTPGALITILFGVIMLVDRSFYLAEPWMHFKLTLIAVLVAYHVWCGKIVHDFRDDLNRRDHTWYRWFNEVPVPILVGVVVLVVNRSIVDALIAIGVVLGIFLLSALIALWRARRT</sequence>
<dbReference type="KEGG" id="tvr:TVD_11945"/>
<evidence type="ECO:0000256" key="6">
    <source>
        <dbReference type="ARBA" id="ARBA00022617"/>
    </source>
</evidence>
<comment type="similarity">
    <text evidence="3 14 15">Belongs to the HemJ family.</text>
</comment>
<evidence type="ECO:0000313" key="16">
    <source>
        <dbReference type="EMBL" id="AKJ96020.1"/>
    </source>
</evidence>
<gene>
    <name evidence="16" type="ORF">TVD_11945</name>
</gene>
<keyword evidence="5 14" id="KW-1003">Cell membrane</keyword>
<dbReference type="PATRIC" id="fig|106634.4.peg.2434"/>
<dbReference type="PANTHER" id="PTHR40255">
    <property type="entry name" value="UPF0093 MEMBRANE PROTEIN SLR1790"/>
    <property type="match status" value="1"/>
</dbReference>
<evidence type="ECO:0000313" key="17">
    <source>
        <dbReference type="Proteomes" id="UP000064201"/>
    </source>
</evidence>
<comment type="function">
    <text evidence="14 15">Catalyzes the oxidation of protoporphyrinogen IX to protoporphyrin IX.</text>
</comment>
<protein>
    <recommendedName>
        <fullName evidence="4 14">Protoporphyrinogen IX oxidase</fullName>
        <shortName evidence="14">PPO</shortName>
        <ecNumber evidence="14 15">1.3.99.-</ecNumber>
    </recommendedName>
</protein>
<evidence type="ECO:0000256" key="12">
    <source>
        <dbReference type="ARBA" id="ARBA00023136"/>
    </source>
</evidence>
<comment type="pathway">
    <text evidence="2 14 15">Porphyrin-containing compound metabolism; protoporphyrin-IX biosynthesis; protoporphyrin-IX from protoporphyrinogen-IX: step 1/1.</text>
</comment>
<dbReference type="GO" id="GO:0046872">
    <property type="term" value="F:metal ion binding"/>
    <property type="evidence" value="ECO:0007669"/>
    <property type="project" value="UniProtKB-UniRule"/>
</dbReference>
<reference evidence="16 17" key="1">
    <citation type="submission" date="2015-04" db="EMBL/GenBank/DDBJ databases">
        <title>Complete Sequence for the Genome of the Thioalkalivibrio versutus D301.</title>
        <authorList>
            <person name="Mu T."/>
            <person name="Zhou J."/>
            <person name="Xu X."/>
        </authorList>
    </citation>
    <scope>NUCLEOTIDE SEQUENCE [LARGE SCALE GENOMIC DNA]</scope>
    <source>
        <strain evidence="16 17">D301</strain>
    </source>
</reference>
<feature type="transmembrane region" description="Helical" evidence="14">
    <location>
        <begin position="6"/>
        <end position="30"/>
    </location>
</feature>
<keyword evidence="6 14" id="KW-0349">Heme</keyword>
<dbReference type="GO" id="GO:0006782">
    <property type="term" value="P:protoporphyrinogen IX biosynthetic process"/>
    <property type="evidence" value="ECO:0007669"/>
    <property type="project" value="UniProtKB-UniRule"/>
</dbReference>
<keyword evidence="12 14" id="KW-0472">Membrane</keyword>
<dbReference type="PIRSF" id="PIRSF004638">
    <property type="entry name" value="UCP004638"/>
    <property type="match status" value="1"/>
</dbReference>
<evidence type="ECO:0000256" key="3">
    <source>
        <dbReference type="ARBA" id="ARBA00006501"/>
    </source>
</evidence>
<feature type="transmembrane region" description="Helical" evidence="14">
    <location>
        <begin position="121"/>
        <end position="139"/>
    </location>
</feature>
<evidence type="ECO:0000256" key="11">
    <source>
        <dbReference type="ARBA" id="ARBA00023004"/>
    </source>
</evidence>
<comment type="catalytic activity">
    <reaction evidence="13 14 15">
        <text>protoporphyrinogen IX + 3 A = protoporphyrin IX + 3 AH2</text>
        <dbReference type="Rhea" id="RHEA:62000"/>
        <dbReference type="ChEBI" id="CHEBI:13193"/>
        <dbReference type="ChEBI" id="CHEBI:17499"/>
        <dbReference type="ChEBI" id="CHEBI:57306"/>
        <dbReference type="ChEBI" id="CHEBI:57307"/>
    </reaction>
</comment>
<keyword evidence="10 14" id="KW-0560">Oxidoreductase</keyword>
<evidence type="ECO:0000256" key="10">
    <source>
        <dbReference type="ARBA" id="ARBA00023002"/>
    </source>
</evidence>
<dbReference type="OrthoDB" id="9800824at2"/>
<organism evidence="16 17">
    <name type="scientific">Thioalkalivibrio versutus</name>
    <dbReference type="NCBI Taxonomy" id="106634"/>
    <lineage>
        <taxon>Bacteria</taxon>
        <taxon>Pseudomonadati</taxon>
        <taxon>Pseudomonadota</taxon>
        <taxon>Gammaproteobacteria</taxon>
        <taxon>Chromatiales</taxon>
        <taxon>Ectothiorhodospiraceae</taxon>
        <taxon>Thioalkalivibrio</taxon>
    </lineage>
</organism>
<dbReference type="EMBL" id="CP011367">
    <property type="protein sequence ID" value="AKJ96020.1"/>
    <property type="molecule type" value="Genomic_DNA"/>
</dbReference>
<keyword evidence="8 14" id="KW-0479">Metal-binding</keyword>
<accession>A0A0G3G444</accession>
<name>A0A0G3G444_9GAMM</name>
<dbReference type="Pfam" id="PF03653">
    <property type="entry name" value="UPF0093"/>
    <property type="match status" value="1"/>
</dbReference>
<keyword evidence="7 14" id="KW-0812">Transmembrane</keyword>
<feature type="transmembrane region" description="Helical" evidence="14">
    <location>
        <begin position="83"/>
        <end position="100"/>
    </location>
</feature>
<keyword evidence="9 14" id="KW-1133">Transmembrane helix</keyword>
<keyword evidence="11 14" id="KW-0408">Iron</keyword>
<dbReference type="RefSeq" id="WP_018169061.1">
    <property type="nucleotide sequence ID" value="NZ_CP011367.1"/>
</dbReference>
<feature type="transmembrane region" description="Helical" evidence="14">
    <location>
        <begin position="51"/>
        <end position="71"/>
    </location>
</feature>
<evidence type="ECO:0000256" key="1">
    <source>
        <dbReference type="ARBA" id="ARBA00004651"/>
    </source>
</evidence>
<dbReference type="InterPro" id="IPR005265">
    <property type="entry name" value="HemJ-like"/>
</dbReference>
<comment type="cofactor">
    <cofactor evidence="14 15">
        <name>heme b</name>
        <dbReference type="ChEBI" id="CHEBI:60344"/>
    </cofactor>
    <text evidence="14 15">Binds 1 heme b (iron(II)-protoporphyrin IX) group per subunit.</text>
</comment>
<dbReference type="PANTHER" id="PTHR40255:SF1">
    <property type="entry name" value="PROTOPORPHYRINOGEN IX OXIDASE"/>
    <property type="match status" value="1"/>
</dbReference>
<dbReference type="GO" id="GO:0070818">
    <property type="term" value="F:protoporphyrinogen oxidase activity"/>
    <property type="evidence" value="ECO:0007669"/>
    <property type="project" value="UniProtKB-UniRule"/>
</dbReference>
<evidence type="ECO:0000256" key="2">
    <source>
        <dbReference type="ARBA" id="ARBA00005073"/>
    </source>
</evidence>
<evidence type="ECO:0000256" key="5">
    <source>
        <dbReference type="ARBA" id="ARBA00022475"/>
    </source>
</evidence>
<dbReference type="GO" id="GO:0005886">
    <property type="term" value="C:plasma membrane"/>
    <property type="evidence" value="ECO:0007669"/>
    <property type="project" value="UniProtKB-SubCell"/>
</dbReference>
<feature type="binding site" description="axial binding residue" evidence="14">
    <location>
        <position position="11"/>
    </location>
    <ligand>
        <name>heme</name>
        <dbReference type="ChEBI" id="CHEBI:30413"/>
    </ligand>
    <ligandPart>
        <name>Fe</name>
        <dbReference type="ChEBI" id="CHEBI:18248"/>
    </ligandPart>
</feature>
<feature type="binding site" description="axial binding residue" evidence="14">
    <location>
        <position position="86"/>
    </location>
    <ligand>
        <name>heme</name>
        <dbReference type="ChEBI" id="CHEBI:30413"/>
    </ligand>
    <ligandPart>
        <name>Fe</name>
        <dbReference type="ChEBI" id="CHEBI:18248"/>
    </ligandPart>
</feature>
<dbReference type="STRING" id="106634.TVD_11945"/>
<evidence type="ECO:0000256" key="8">
    <source>
        <dbReference type="ARBA" id="ARBA00022723"/>
    </source>
</evidence>
<evidence type="ECO:0000256" key="4">
    <source>
        <dbReference type="ARBA" id="ARBA00017504"/>
    </source>
</evidence>
<comment type="subunit">
    <text evidence="14">Homodimer.</text>
</comment>
<evidence type="ECO:0000256" key="14">
    <source>
        <dbReference type="HAMAP-Rule" id="MF_02239"/>
    </source>
</evidence>
<evidence type="ECO:0000256" key="7">
    <source>
        <dbReference type="ARBA" id="ARBA00022692"/>
    </source>
</evidence>
<keyword evidence="17" id="KW-1185">Reference proteome</keyword>
<feature type="transmembrane region" description="Helical" evidence="14">
    <location>
        <begin position="145"/>
        <end position="165"/>
    </location>
</feature>
<comment type="subcellular location">
    <subcellularLocation>
        <location evidence="1 14">Cell membrane</location>
        <topology evidence="1 14">Multi-pass membrane protein</topology>
    </subcellularLocation>
</comment>
<dbReference type="Proteomes" id="UP000064201">
    <property type="component" value="Chromosome"/>
</dbReference>
<dbReference type="EC" id="1.3.99.-" evidence="14 15"/>
<evidence type="ECO:0000256" key="13">
    <source>
        <dbReference type="ARBA" id="ARBA00048390"/>
    </source>
</evidence>
<proteinExistence type="inferred from homology"/>
<dbReference type="UniPathway" id="UPA00251">
    <property type="reaction ID" value="UER00324"/>
</dbReference>
<dbReference type="HAMAP" id="MF_02239">
    <property type="entry name" value="HemJ"/>
    <property type="match status" value="1"/>
</dbReference>
<evidence type="ECO:0000256" key="15">
    <source>
        <dbReference type="PIRNR" id="PIRNR004638"/>
    </source>
</evidence>
<dbReference type="AlphaFoldDB" id="A0A0G3G444"/>
<evidence type="ECO:0000256" key="9">
    <source>
        <dbReference type="ARBA" id="ARBA00022989"/>
    </source>
</evidence>